<keyword evidence="3" id="KW-0456">Lyase</keyword>
<feature type="domain" description="Aminotransferase class V" evidence="2">
    <location>
        <begin position="137"/>
        <end position="351"/>
    </location>
</feature>
<protein>
    <submittedName>
        <fullName evidence="3">Selenocysteine lyase/cysteine desulfurase</fullName>
    </submittedName>
</protein>
<dbReference type="PANTHER" id="PTHR43092:SF2">
    <property type="entry name" value="HERCYNYLCYSTEINE SULFOXIDE LYASE"/>
    <property type="match status" value="1"/>
</dbReference>
<proteinExistence type="predicted"/>
<dbReference type="InterPro" id="IPR015421">
    <property type="entry name" value="PyrdxlP-dep_Trfase_major"/>
</dbReference>
<accession>A0A4R7D222</accession>
<gene>
    <name evidence="3" type="ORF">B0I21_104420</name>
</gene>
<keyword evidence="4" id="KW-1185">Reference proteome</keyword>
<dbReference type="EMBL" id="SNZV01000004">
    <property type="protein sequence ID" value="TDS14091.1"/>
    <property type="molecule type" value="Genomic_DNA"/>
</dbReference>
<reference evidence="3 4" key="1">
    <citation type="submission" date="2019-03" db="EMBL/GenBank/DDBJ databases">
        <title>Genomic Encyclopedia of Type Strains, Phase III (KMG-III): the genomes of soil and plant-associated and newly described type strains.</title>
        <authorList>
            <person name="Whitman W."/>
        </authorList>
    </citation>
    <scope>NUCLEOTIDE SEQUENCE [LARGE SCALE GENOMIC DNA]</scope>
    <source>
        <strain evidence="3 4">CGMCC 1.12801</strain>
    </source>
</reference>
<dbReference type="Gene3D" id="3.40.640.10">
    <property type="entry name" value="Type I PLP-dependent aspartate aminotransferase-like (Major domain)"/>
    <property type="match status" value="1"/>
</dbReference>
<sequence>MHFKQYFDIPQGINYLNTPGNGLVPTQVHAWRAQREQAFFEPDSLLRNQQGELIQSVREAIGQAFDVNSQQVFCTPNFSFGYSTLLDRLPADTKFLLLDEDYPSLNYPVINRRFPHQHVVVDADLETHIWEAFKQFKPDVFALSIVQYISGMKIDLDFIKELKQAYPNVLIIGDGTQYLGTEPFSFNTSGFDALGGSGYKWLMSGFGNGFLLLSEQFMRALEKGLTQVPRPQEAMWEQKSILQTFFEPGHQDTLSHGTLGESSKFLTQLGFEQIRNHIQHLSQFAHEELAGRHLLLPEIAARESRSSLINIQLPQVHYQSLMDAGIMCFPRGSGIRIGLHLYNTEEDVQHLLEHIDGFKNKHN</sequence>
<dbReference type="RefSeq" id="WP_133640357.1">
    <property type="nucleotide sequence ID" value="NZ_SNZV01000004.1"/>
</dbReference>
<dbReference type="Gene3D" id="3.90.1150.10">
    <property type="entry name" value="Aspartate Aminotransferase, domain 1"/>
    <property type="match status" value="1"/>
</dbReference>
<comment type="caution">
    <text evidence="3">The sequence shown here is derived from an EMBL/GenBank/DDBJ whole genome shotgun (WGS) entry which is preliminary data.</text>
</comment>
<organism evidence="3 4">
    <name type="scientific">Sphingobacterium paludis</name>
    <dbReference type="NCBI Taxonomy" id="1476465"/>
    <lineage>
        <taxon>Bacteria</taxon>
        <taxon>Pseudomonadati</taxon>
        <taxon>Bacteroidota</taxon>
        <taxon>Sphingobacteriia</taxon>
        <taxon>Sphingobacteriales</taxon>
        <taxon>Sphingobacteriaceae</taxon>
        <taxon>Sphingobacterium</taxon>
    </lineage>
</organism>
<dbReference type="SUPFAM" id="SSF53383">
    <property type="entry name" value="PLP-dependent transferases"/>
    <property type="match status" value="1"/>
</dbReference>
<dbReference type="OrthoDB" id="513408at2"/>
<dbReference type="InterPro" id="IPR000192">
    <property type="entry name" value="Aminotrans_V_dom"/>
</dbReference>
<dbReference type="PANTHER" id="PTHR43092">
    <property type="entry name" value="L-CYSTEINE DESULFHYDRASE"/>
    <property type="match status" value="1"/>
</dbReference>
<dbReference type="InterPro" id="IPR015422">
    <property type="entry name" value="PyrdxlP-dep_Trfase_small"/>
</dbReference>
<evidence type="ECO:0000313" key="3">
    <source>
        <dbReference type="EMBL" id="TDS14091.1"/>
    </source>
</evidence>
<name>A0A4R7D222_9SPHI</name>
<dbReference type="GO" id="GO:0016829">
    <property type="term" value="F:lyase activity"/>
    <property type="evidence" value="ECO:0007669"/>
    <property type="project" value="UniProtKB-KW"/>
</dbReference>
<dbReference type="Pfam" id="PF00266">
    <property type="entry name" value="Aminotran_5"/>
    <property type="match status" value="1"/>
</dbReference>
<dbReference type="AlphaFoldDB" id="A0A4R7D222"/>
<dbReference type="Proteomes" id="UP000294752">
    <property type="component" value="Unassembled WGS sequence"/>
</dbReference>
<keyword evidence="1" id="KW-0663">Pyridoxal phosphate</keyword>
<evidence type="ECO:0000256" key="1">
    <source>
        <dbReference type="ARBA" id="ARBA00022898"/>
    </source>
</evidence>
<evidence type="ECO:0000313" key="4">
    <source>
        <dbReference type="Proteomes" id="UP000294752"/>
    </source>
</evidence>
<dbReference type="InterPro" id="IPR015424">
    <property type="entry name" value="PyrdxlP-dep_Trfase"/>
</dbReference>
<evidence type="ECO:0000259" key="2">
    <source>
        <dbReference type="Pfam" id="PF00266"/>
    </source>
</evidence>